<gene>
    <name evidence="1" type="ORF">EHS13_22665</name>
</gene>
<dbReference type="OrthoDB" id="1739831at2"/>
<dbReference type="EMBL" id="CP034235">
    <property type="protein sequence ID" value="QGQ97488.1"/>
    <property type="molecule type" value="Genomic_DNA"/>
</dbReference>
<keyword evidence="2" id="KW-1185">Reference proteome</keyword>
<evidence type="ECO:0000313" key="1">
    <source>
        <dbReference type="EMBL" id="QGQ97488.1"/>
    </source>
</evidence>
<dbReference type="KEGG" id="ppsc:EHS13_22665"/>
<proteinExistence type="predicted"/>
<protein>
    <recommendedName>
        <fullName evidence="3">Flagellar protein</fullName>
    </recommendedName>
</protein>
<sequence length="142" mass="16640">MATLEYDVQNCPNCGNIFRKTTWPVCQDCKNEMENELSKCTEFIRRNRQTTMSQLVEQTGVSEINITKYIRDGKINISDVPNLSYPCDLCESSIRKGNLCVKCRMKINTDIDKMKRNEQEDREKLAKENRASFIIQDRFNKK</sequence>
<accession>A0A6B8RQB8</accession>
<dbReference type="AlphaFoldDB" id="A0A6B8RQB8"/>
<evidence type="ECO:0000313" key="2">
    <source>
        <dbReference type="Proteomes" id="UP000426246"/>
    </source>
</evidence>
<name>A0A6B8RQB8_9BACL</name>
<reference evidence="2" key="1">
    <citation type="submission" date="2018-11" db="EMBL/GenBank/DDBJ databases">
        <title>Complete genome sequence of Paenibacillus sp. ML311-T8.</title>
        <authorList>
            <person name="Nam Y.-D."/>
            <person name="Kang J."/>
            <person name="Chung W.-H."/>
            <person name="Park Y.S."/>
        </authorList>
    </citation>
    <scope>NUCLEOTIDE SEQUENCE [LARGE SCALE GENOMIC DNA]</scope>
    <source>
        <strain evidence="2">ML311-T8</strain>
    </source>
</reference>
<dbReference type="Proteomes" id="UP000426246">
    <property type="component" value="Chromosome"/>
</dbReference>
<organism evidence="1 2">
    <name type="scientific">Paenibacillus psychroresistens</name>
    <dbReference type="NCBI Taxonomy" id="1778678"/>
    <lineage>
        <taxon>Bacteria</taxon>
        <taxon>Bacillati</taxon>
        <taxon>Bacillota</taxon>
        <taxon>Bacilli</taxon>
        <taxon>Bacillales</taxon>
        <taxon>Paenibacillaceae</taxon>
        <taxon>Paenibacillus</taxon>
    </lineage>
</organism>
<evidence type="ECO:0008006" key="3">
    <source>
        <dbReference type="Google" id="ProtNLM"/>
    </source>
</evidence>
<dbReference type="RefSeq" id="WP_155702593.1">
    <property type="nucleotide sequence ID" value="NZ_CP034235.1"/>
</dbReference>